<dbReference type="RefSeq" id="WP_211696826.1">
    <property type="nucleotide sequence ID" value="NZ_CP046600.1"/>
</dbReference>
<dbReference type="AlphaFoldDB" id="A0A975K0R5"/>
<evidence type="ECO:0008006" key="3">
    <source>
        <dbReference type="Google" id="ProtNLM"/>
    </source>
</evidence>
<gene>
    <name evidence="1" type="ORF">F6B93_21140</name>
</gene>
<accession>A0A975K0R5</accession>
<dbReference type="EMBL" id="CP046600">
    <property type="protein sequence ID" value="QUR69242.1"/>
    <property type="molecule type" value="Genomic_DNA"/>
</dbReference>
<evidence type="ECO:0000313" key="2">
    <source>
        <dbReference type="Proteomes" id="UP000682202"/>
    </source>
</evidence>
<organism evidence="1 2">
    <name type="scientific">Mycobacterium spongiae</name>
    <dbReference type="NCBI Taxonomy" id="886343"/>
    <lineage>
        <taxon>Bacteria</taxon>
        <taxon>Bacillati</taxon>
        <taxon>Actinomycetota</taxon>
        <taxon>Actinomycetes</taxon>
        <taxon>Mycobacteriales</taxon>
        <taxon>Mycobacteriaceae</taxon>
        <taxon>Mycobacterium</taxon>
    </lineage>
</organism>
<evidence type="ECO:0000313" key="1">
    <source>
        <dbReference type="EMBL" id="QUR69242.1"/>
    </source>
</evidence>
<name>A0A975K0R5_9MYCO</name>
<dbReference type="Proteomes" id="UP000682202">
    <property type="component" value="Chromosome"/>
</dbReference>
<keyword evidence="2" id="KW-1185">Reference proteome</keyword>
<proteinExistence type="predicted"/>
<dbReference type="KEGG" id="mspg:F6B93_21140"/>
<protein>
    <recommendedName>
        <fullName evidence="3">RiboL-PSP-HEPN domain-containing protein</fullName>
    </recommendedName>
</protein>
<reference evidence="1" key="1">
    <citation type="submission" date="2019-12" db="EMBL/GenBank/DDBJ databases">
        <title>Mycobacterium spongiae sp. nov.</title>
        <authorList>
            <person name="Stinear T."/>
        </authorList>
    </citation>
    <scope>NUCLEOTIDE SEQUENCE</scope>
    <source>
        <strain evidence="1">FSD4b-SM</strain>
    </source>
</reference>
<sequence length="237" mass="26076">MIPADEQTPHVDADLARDIAEAVFVAEVESGNIPIGDRQVEGILADFRARVCEIAAPPEGDSPDQFEFLFAIDHRDSLLEKARLHATAGLHEIALILYATWIEHSINAIISRGLERKGISSKSTLTLLKEVRNQKAKITALWEVAGIPAMDAELAASIQRIADLRNAFVHYKWHGESGDTDAQSSKDRYTAATEECAATSAALAATEESFYWDGRRDEVLTAFHSQRPGSRKETTGY</sequence>